<dbReference type="Gene3D" id="2.40.70.10">
    <property type="entry name" value="Acid Proteases"/>
    <property type="match status" value="1"/>
</dbReference>
<dbReference type="EMBL" id="VLLC01000008">
    <property type="protein sequence ID" value="TWI73205.1"/>
    <property type="molecule type" value="Genomic_DNA"/>
</dbReference>
<name>A0A562RVS8_9BACT</name>
<organism evidence="3 4">
    <name type="scientific">Desulfobotulus alkaliphilus</name>
    <dbReference type="NCBI Taxonomy" id="622671"/>
    <lineage>
        <taxon>Bacteria</taxon>
        <taxon>Pseudomonadati</taxon>
        <taxon>Thermodesulfobacteriota</taxon>
        <taxon>Desulfobacteria</taxon>
        <taxon>Desulfobacterales</taxon>
        <taxon>Desulfobacteraceae</taxon>
        <taxon>Desulfobotulus</taxon>
    </lineage>
</organism>
<feature type="domain" description="Retropepsin-like aspartic endopeptidase" evidence="2">
    <location>
        <begin position="175"/>
        <end position="305"/>
    </location>
</feature>
<dbReference type="PANTHER" id="PTHR38037">
    <property type="entry name" value="ZN_PROTEASE DOMAIN-CONTAINING PROTEIN"/>
    <property type="match status" value="1"/>
</dbReference>
<evidence type="ECO:0000313" key="3">
    <source>
        <dbReference type="EMBL" id="TWI73205.1"/>
    </source>
</evidence>
<dbReference type="InterPro" id="IPR008503">
    <property type="entry name" value="Asp_endopeptidase"/>
</dbReference>
<sequence>MACFPPESSLRCCAHLPVSPESSPEQSCENARGRQKNKLFKHFKILSILKTSLLFFLFSGCSSGSVLIREADLARMDRHLSDQALMTSHILELQSRNNDVLISLFHRVQSGQDCGELIPYISEIIELNKKNTCLLEKLPERLSTIKSSEAPIKNDPPRLPPPHTTETLPTQKMLVGAEEKIRITPPGLVFPARMDTGAETASLDARNIERFERDGERWVRFDMPHPKTGDMIPMEHKLLRKARILQSSSDESERRAVIELSITIGETTQLAEFTLTDRSHLSFPVLIGRNVLKDVMVVDVGLSNTIPLTESPAAQRPDRTDMP</sequence>
<dbReference type="SUPFAM" id="SSF50630">
    <property type="entry name" value="Acid proteases"/>
    <property type="match status" value="1"/>
</dbReference>
<comment type="caution">
    <text evidence="3">The sequence shown here is derived from an EMBL/GenBank/DDBJ whole genome shotgun (WGS) entry which is preliminary data.</text>
</comment>
<feature type="region of interest" description="Disordered" evidence="1">
    <location>
        <begin position="148"/>
        <end position="167"/>
    </location>
</feature>
<evidence type="ECO:0000256" key="1">
    <source>
        <dbReference type="SAM" id="MobiDB-lite"/>
    </source>
</evidence>
<reference evidence="3 4" key="1">
    <citation type="submission" date="2019-07" db="EMBL/GenBank/DDBJ databases">
        <title>Genome sequencing of 100 strains of the haloalkaliphilic chemolithoautotrophic sulfur-oxidizing bacterium Thioalkalivibrio.</title>
        <authorList>
            <person name="Muyzer G."/>
        </authorList>
    </citation>
    <scope>NUCLEOTIDE SEQUENCE [LARGE SCALE GENOMIC DNA]</scope>
    <source>
        <strain evidence="3 4">ASO4-4</strain>
    </source>
</reference>
<dbReference type="Proteomes" id="UP000318307">
    <property type="component" value="Unassembled WGS sequence"/>
</dbReference>
<dbReference type="AlphaFoldDB" id="A0A562RVS8"/>
<gene>
    <name evidence="3" type="ORF">LZ24_01292</name>
</gene>
<dbReference type="InterPro" id="IPR021109">
    <property type="entry name" value="Peptidase_aspartic_dom_sf"/>
</dbReference>
<accession>A0A562RVS8</accession>
<evidence type="ECO:0000313" key="4">
    <source>
        <dbReference type="Proteomes" id="UP000318307"/>
    </source>
</evidence>
<protein>
    <recommendedName>
        <fullName evidence="2">Retropepsin-like aspartic endopeptidase domain-containing protein</fullName>
    </recommendedName>
</protein>
<keyword evidence="4" id="KW-1185">Reference proteome</keyword>
<evidence type="ECO:0000259" key="2">
    <source>
        <dbReference type="Pfam" id="PF05618"/>
    </source>
</evidence>
<proteinExistence type="predicted"/>
<dbReference type="OrthoDB" id="9782977at2"/>
<dbReference type="PANTHER" id="PTHR38037:SF2">
    <property type="entry name" value="ATP-DEPENDENT ZINC PROTEASE DOMAIN-CONTAINING PROTEIN-RELATED"/>
    <property type="match status" value="1"/>
</dbReference>
<dbReference type="Pfam" id="PF05618">
    <property type="entry name" value="Zn_protease"/>
    <property type="match status" value="1"/>
</dbReference>